<dbReference type="InterPro" id="IPR010998">
    <property type="entry name" value="Integrase_recombinase_N"/>
</dbReference>
<comment type="similarity">
    <text evidence="1">Belongs to the 'phage' integrase family.</text>
</comment>
<organism evidence="7 8">
    <name type="scientific">Velocimicrobium porci</name>
    <dbReference type="NCBI Taxonomy" id="2606634"/>
    <lineage>
        <taxon>Bacteria</taxon>
        <taxon>Bacillati</taxon>
        <taxon>Bacillota</taxon>
        <taxon>Clostridia</taxon>
        <taxon>Lachnospirales</taxon>
        <taxon>Lachnospiraceae</taxon>
        <taxon>Velocimicrobium</taxon>
    </lineage>
</organism>
<dbReference type="InterPro" id="IPR011010">
    <property type="entry name" value="DNA_brk_join_enz"/>
</dbReference>
<dbReference type="Gene3D" id="1.10.150.130">
    <property type="match status" value="1"/>
</dbReference>
<dbReference type="GO" id="GO:0006310">
    <property type="term" value="P:DNA recombination"/>
    <property type="evidence" value="ECO:0007669"/>
    <property type="project" value="UniProtKB-KW"/>
</dbReference>
<sequence>MKKRKDGRYAKQVTVGIKDGKPIKKTVYGKTIKEVEKNYRDIMLLIDKGVVLDRNNITLAELWEEWFRIKKNNTIQEQSKDRYKRLYNIIIPTIGEMKVKKVTSYTVESLLEPYISSKKTATAKDILATLKSLFDYAIKNDIVYKNPCADLIVRHIPEKRRALTEFEKILIEKATIPEKENAFINILRYTGMRRNEVLALQKKDIDLNNSIIHIHKTLVVKNGKTVIQYYTKTESGVRTIPIFEPLFPVLREYIANKNNEDMLFLNQKGNYMNSQNVFDFMKKIKKTVGLSDDVTCHTFRHTFISECYEAGVDVIRLQQWVGHSDISTTLGIYTHLEKEKLENGNIMNEFYNRNRKSNGSQNTFNSRKIL</sequence>
<dbReference type="Pfam" id="PF00589">
    <property type="entry name" value="Phage_integrase"/>
    <property type="match status" value="1"/>
</dbReference>
<dbReference type="InterPro" id="IPR002104">
    <property type="entry name" value="Integrase_catalytic"/>
</dbReference>
<evidence type="ECO:0000259" key="6">
    <source>
        <dbReference type="PROSITE" id="PS51900"/>
    </source>
</evidence>
<comment type="caution">
    <text evidence="7">The sequence shown here is derived from an EMBL/GenBank/DDBJ whole genome shotgun (WGS) entry which is preliminary data.</text>
</comment>
<dbReference type="AlphaFoldDB" id="A0A6L5Y356"/>
<protein>
    <submittedName>
        <fullName evidence="7">Site-specific integrase</fullName>
    </submittedName>
</protein>
<dbReference type="PANTHER" id="PTHR30349:SF64">
    <property type="entry name" value="PROPHAGE INTEGRASE INTD-RELATED"/>
    <property type="match status" value="1"/>
</dbReference>
<proteinExistence type="inferred from homology"/>
<dbReference type="InterPro" id="IPR044068">
    <property type="entry name" value="CB"/>
</dbReference>
<dbReference type="PANTHER" id="PTHR30349">
    <property type="entry name" value="PHAGE INTEGRASE-RELATED"/>
    <property type="match status" value="1"/>
</dbReference>
<keyword evidence="3" id="KW-0233">DNA recombination</keyword>
<name>A0A6L5Y356_9FIRM</name>
<dbReference type="SUPFAM" id="SSF56349">
    <property type="entry name" value="DNA breaking-rejoining enzymes"/>
    <property type="match status" value="1"/>
</dbReference>
<dbReference type="GO" id="GO:0015074">
    <property type="term" value="P:DNA integration"/>
    <property type="evidence" value="ECO:0007669"/>
    <property type="project" value="InterPro"/>
</dbReference>
<dbReference type="EMBL" id="VUMT01000022">
    <property type="protein sequence ID" value="MSS64563.1"/>
    <property type="molecule type" value="Genomic_DNA"/>
</dbReference>
<evidence type="ECO:0000256" key="4">
    <source>
        <dbReference type="PROSITE-ProRule" id="PRU01248"/>
    </source>
</evidence>
<evidence type="ECO:0000256" key="3">
    <source>
        <dbReference type="ARBA" id="ARBA00023172"/>
    </source>
</evidence>
<reference evidence="7 8" key="1">
    <citation type="submission" date="2019-08" db="EMBL/GenBank/DDBJ databases">
        <title>In-depth cultivation of the pig gut microbiome towards novel bacterial diversity and tailored functional studies.</title>
        <authorList>
            <person name="Wylensek D."/>
            <person name="Hitch T.C.A."/>
            <person name="Clavel T."/>
        </authorList>
    </citation>
    <scope>NUCLEOTIDE SEQUENCE [LARGE SCALE GENOMIC DNA]</scope>
    <source>
        <strain evidence="7 8">WCA-693-APC-MOT-I</strain>
    </source>
</reference>
<evidence type="ECO:0000313" key="7">
    <source>
        <dbReference type="EMBL" id="MSS64563.1"/>
    </source>
</evidence>
<dbReference type="GO" id="GO:0003677">
    <property type="term" value="F:DNA binding"/>
    <property type="evidence" value="ECO:0007669"/>
    <property type="project" value="UniProtKB-UniRule"/>
</dbReference>
<dbReference type="RefSeq" id="WP_154519953.1">
    <property type="nucleotide sequence ID" value="NZ_VUMT01000022.1"/>
</dbReference>
<dbReference type="PROSITE" id="PS51898">
    <property type="entry name" value="TYR_RECOMBINASE"/>
    <property type="match status" value="1"/>
</dbReference>
<evidence type="ECO:0000256" key="1">
    <source>
        <dbReference type="ARBA" id="ARBA00008857"/>
    </source>
</evidence>
<dbReference type="Proteomes" id="UP000482209">
    <property type="component" value="Unassembled WGS sequence"/>
</dbReference>
<keyword evidence="2 4" id="KW-0238">DNA-binding</keyword>
<keyword evidence="8" id="KW-1185">Reference proteome</keyword>
<dbReference type="InterPro" id="IPR050090">
    <property type="entry name" value="Tyrosine_recombinase_XerCD"/>
</dbReference>
<dbReference type="InterPro" id="IPR013762">
    <property type="entry name" value="Integrase-like_cat_sf"/>
</dbReference>
<evidence type="ECO:0000313" key="8">
    <source>
        <dbReference type="Proteomes" id="UP000482209"/>
    </source>
</evidence>
<gene>
    <name evidence="7" type="ORF">FYJ58_11855</name>
</gene>
<dbReference type="Pfam" id="PF22022">
    <property type="entry name" value="Phage_int_M"/>
    <property type="match status" value="1"/>
</dbReference>
<dbReference type="InterPro" id="IPR053876">
    <property type="entry name" value="Phage_int_M"/>
</dbReference>
<feature type="domain" description="Tyr recombinase" evidence="5">
    <location>
        <begin position="158"/>
        <end position="346"/>
    </location>
</feature>
<evidence type="ECO:0000259" key="5">
    <source>
        <dbReference type="PROSITE" id="PS51898"/>
    </source>
</evidence>
<dbReference type="Gene3D" id="1.10.443.10">
    <property type="entry name" value="Intergrase catalytic core"/>
    <property type="match status" value="1"/>
</dbReference>
<dbReference type="CDD" id="cd01189">
    <property type="entry name" value="INT_ICEBs1_C_like"/>
    <property type="match status" value="1"/>
</dbReference>
<evidence type="ECO:0000256" key="2">
    <source>
        <dbReference type="ARBA" id="ARBA00023125"/>
    </source>
</evidence>
<dbReference type="PROSITE" id="PS51900">
    <property type="entry name" value="CB"/>
    <property type="match status" value="1"/>
</dbReference>
<accession>A0A6L5Y356</accession>
<feature type="domain" description="Core-binding (CB)" evidence="6">
    <location>
        <begin position="57"/>
        <end position="138"/>
    </location>
</feature>